<feature type="domain" description="HTH cro/C1-type" evidence="5">
    <location>
        <begin position="80"/>
        <end position="115"/>
    </location>
</feature>
<keyword evidence="1" id="KW-0805">Transcription regulation</keyword>
<proteinExistence type="predicted"/>
<dbReference type="KEGG" id="tpla:ElP_73960"/>
<dbReference type="Pfam" id="PF01381">
    <property type="entry name" value="HTH_3"/>
    <property type="match status" value="1"/>
</dbReference>
<evidence type="ECO:0000256" key="3">
    <source>
        <dbReference type="ARBA" id="ARBA00023163"/>
    </source>
</evidence>
<dbReference type="PROSITE" id="PS50943">
    <property type="entry name" value="HTH_CROC1"/>
    <property type="match status" value="1"/>
</dbReference>
<feature type="region of interest" description="Disordered" evidence="4">
    <location>
        <begin position="1"/>
        <end position="37"/>
    </location>
</feature>
<geneLocation type="plasmid" evidence="7">
    <name>pelp_2</name>
</geneLocation>
<dbReference type="Gene3D" id="1.10.260.40">
    <property type="entry name" value="lambda repressor-like DNA-binding domains"/>
    <property type="match status" value="1"/>
</dbReference>
<dbReference type="InterPro" id="IPR052359">
    <property type="entry name" value="HTH-type_reg/antitoxin"/>
</dbReference>
<evidence type="ECO:0000313" key="6">
    <source>
        <dbReference type="EMBL" id="QDV39429.1"/>
    </source>
</evidence>
<dbReference type="PANTHER" id="PTHR36511">
    <property type="entry name" value="MERR FAMILY BACTERIAL REGULATORY PROTEIN"/>
    <property type="match status" value="1"/>
</dbReference>
<evidence type="ECO:0000256" key="1">
    <source>
        <dbReference type="ARBA" id="ARBA00023015"/>
    </source>
</evidence>
<dbReference type="GO" id="GO:0003677">
    <property type="term" value="F:DNA binding"/>
    <property type="evidence" value="ECO:0007669"/>
    <property type="project" value="UniProtKB-KW"/>
</dbReference>
<keyword evidence="2" id="KW-0238">DNA-binding</keyword>
<dbReference type="EMBL" id="CP036428">
    <property type="protein sequence ID" value="QDV39429.1"/>
    <property type="molecule type" value="Genomic_DNA"/>
</dbReference>
<dbReference type="SUPFAM" id="SSF47413">
    <property type="entry name" value="lambda repressor-like DNA-binding domains"/>
    <property type="match status" value="1"/>
</dbReference>
<dbReference type="SMART" id="SM00530">
    <property type="entry name" value="HTH_XRE"/>
    <property type="match status" value="1"/>
</dbReference>
<keyword evidence="6" id="KW-0614">Plasmid</keyword>
<sequence>MSRGGGSKAKEASGPRRRSAPRPGKTSGSSGPTAGTRLVAALREGIEALRSEGPGASAVTVRTYRLGVEPPPEVGPAEARAARAELGLSQSVFAEFLGVSPSTVRAWEQGKRGPSPLARRFLGEIRREPEHWRRAVRAHLKEGPAGG</sequence>
<dbReference type="RefSeq" id="WP_197447194.1">
    <property type="nucleotide sequence ID" value="NZ_CP036428.1"/>
</dbReference>
<dbReference type="Proteomes" id="UP000317835">
    <property type="component" value="Plasmid pElP_2"/>
</dbReference>
<gene>
    <name evidence="6" type="ORF">ElP_73960</name>
</gene>
<evidence type="ECO:0000259" key="5">
    <source>
        <dbReference type="PROSITE" id="PS50943"/>
    </source>
</evidence>
<keyword evidence="3" id="KW-0804">Transcription</keyword>
<reference evidence="6 7" key="1">
    <citation type="submission" date="2019-02" db="EMBL/GenBank/DDBJ databases">
        <title>Deep-cultivation of Planctomycetes and their phenomic and genomic characterization uncovers novel biology.</title>
        <authorList>
            <person name="Wiegand S."/>
            <person name="Jogler M."/>
            <person name="Boedeker C."/>
            <person name="Pinto D."/>
            <person name="Vollmers J."/>
            <person name="Rivas-Marin E."/>
            <person name="Kohn T."/>
            <person name="Peeters S.H."/>
            <person name="Heuer A."/>
            <person name="Rast P."/>
            <person name="Oberbeckmann S."/>
            <person name="Bunk B."/>
            <person name="Jeske O."/>
            <person name="Meyerdierks A."/>
            <person name="Storesund J.E."/>
            <person name="Kallscheuer N."/>
            <person name="Luecker S."/>
            <person name="Lage O.M."/>
            <person name="Pohl T."/>
            <person name="Merkel B.J."/>
            <person name="Hornburger P."/>
            <person name="Mueller R.-W."/>
            <person name="Bruemmer F."/>
            <person name="Labrenz M."/>
            <person name="Spormann A.M."/>
            <person name="Op den Camp H."/>
            <person name="Overmann J."/>
            <person name="Amann R."/>
            <person name="Jetten M.S.M."/>
            <person name="Mascher T."/>
            <person name="Medema M.H."/>
            <person name="Devos D.P."/>
            <person name="Kaster A.-K."/>
            <person name="Ovreas L."/>
            <person name="Rohde M."/>
            <person name="Galperin M.Y."/>
            <person name="Jogler C."/>
        </authorList>
    </citation>
    <scope>NUCLEOTIDE SEQUENCE [LARGE SCALE GENOMIC DNA]</scope>
    <source>
        <strain evidence="6 7">ElP</strain>
        <plasmid evidence="7">pelp_2</plasmid>
    </source>
</reference>
<evidence type="ECO:0000256" key="2">
    <source>
        <dbReference type="ARBA" id="ARBA00023125"/>
    </source>
</evidence>
<dbReference type="CDD" id="cd00093">
    <property type="entry name" value="HTH_XRE"/>
    <property type="match status" value="1"/>
</dbReference>
<dbReference type="PANTHER" id="PTHR36511:SF4">
    <property type="entry name" value="ANTITOXIN MQSA"/>
    <property type="match status" value="1"/>
</dbReference>
<protein>
    <submittedName>
        <fullName evidence="6">Helix-turn-helix protein</fullName>
    </submittedName>
</protein>
<dbReference type="InterPro" id="IPR001387">
    <property type="entry name" value="Cro/C1-type_HTH"/>
</dbReference>
<organism evidence="6 7">
    <name type="scientific">Tautonia plasticadhaerens</name>
    <dbReference type="NCBI Taxonomy" id="2527974"/>
    <lineage>
        <taxon>Bacteria</taxon>
        <taxon>Pseudomonadati</taxon>
        <taxon>Planctomycetota</taxon>
        <taxon>Planctomycetia</taxon>
        <taxon>Isosphaerales</taxon>
        <taxon>Isosphaeraceae</taxon>
        <taxon>Tautonia</taxon>
    </lineage>
</organism>
<dbReference type="AlphaFoldDB" id="A0A518HF03"/>
<keyword evidence="7" id="KW-1185">Reference proteome</keyword>
<evidence type="ECO:0000256" key="4">
    <source>
        <dbReference type="SAM" id="MobiDB-lite"/>
    </source>
</evidence>
<name>A0A518HF03_9BACT</name>
<accession>A0A518HF03</accession>
<dbReference type="InterPro" id="IPR010982">
    <property type="entry name" value="Lambda_DNA-bd_dom_sf"/>
</dbReference>
<evidence type="ECO:0000313" key="7">
    <source>
        <dbReference type="Proteomes" id="UP000317835"/>
    </source>
</evidence>